<accession>A0A1I1HLI7</accession>
<dbReference type="Proteomes" id="UP000182192">
    <property type="component" value="Unassembled WGS sequence"/>
</dbReference>
<evidence type="ECO:0000313" key="4">
    <source>
        <dbReference type="Proteomes" id="UP000182192"/>
    </source>
</evidence>
<feature type="chain" id="PRO_5039494360" evidence="2">
    <location>
        <begin position="20"/>
        <end position="386"/>
    </location>
</feature>
<evidence type="ECO:0000313" key="3">
    <source>
        <dbReference type="EMBL" id="SFC22828.1"/>
    </source>
</evidence>
<dbReference type="OrthoDB" id="1817248at2"/>
<evidence type="ECO:0000256" key="2">
    <source>
        <dbReference type="SAM" id="SignalP"/>
    </source>
</evidence>
<dbReference type="AlphaFoldDB" id="A0A1I1HLI7"/>
<keyword evidence="2" id="KW-0732">Signal</keyword>
<feature type="signal peptide" evidence="2">
    <location>
        <begin position="1"/>
        <end position="19"/>
    </location>
</feature>
<organism evidence="3 4">
    <name type="scientific">Ruminococcus albus</name>
    <dbReference type="NCBI Taxonomy" id="1264"/>
    <lineage>
        <taxon>Bacteria</taxon>
        <taxon>Bacillati</taxon>
        <taxon>Bacillota</taxon>
        <taxon>Clostridia</taxon>
        <taxon>Eubacteriales</taxon>
        <taxon>Oscillospiraceae</taxon>
        <taxon>Ruminococcus</taxon>
    </lineage>
</organism>
<feature type="region of interest" description="Disordered" evidence="1">
    <location>
        <begin position="27"/>
        <end position="61"/>
    </location>
</feature>
<name>A0A1I1HLI7_RUMAL</name>
<sequence length="386" mass="43579">MAKKILAAMLALTMCASLAGCKNDNEKNAKEEANTSAVDTYTTNDETAGRKPNKNDTPFSGELNKDNIFINDVYVNSTDTPTNDELLTFAMLAVEQYSAAQANDSEKYTQMFSFDKVVEPFTEMIAKRHINPEKDKMSVKDMAMYRWGYMLYFWSDADPSYNDEGEEEYKKKSYQALDTFNIDNTPIWQDRETLFSMGELNDDTVAYIDLQQFVLEGEDMYINFDMTVLNGNDMFKLGSIEAWYIDGSSGVMIFSAEHGDNEYAGMTVDEIKQKIMENKALNEVREAAYFVYIIMAEYCADLNEAGENIKKKLESDFPMCSSSEGLDIAGDEPKAKGDKYVYDQMHEYGYPDGIVLISGYDKGLDFIEKAGYTSADGVSGDYPVEE</sequence>
<gene>
    <name evidence="3" type="ORF">SAMN02910406_01357</name>
</gene>
<feature type="compositionally biased region" description="Polar residues" evidence="1">
    <location>
        <begin position="35"/>
        <end position="46"/>
    </location>
</feature>
<evidence type="ECO:0000256" key="1">
    <source>
        <dbReference type="SAM" id="MobiDB-lite"/>
    </source>
</evidence>
<dbReference type="PROSITE" id="PS51257">
    <property type="entry name" value="PROKAR_LIPOPROTEIN"/>
    <property type="match status" value="1"/>
</dbReference>
<protein>
    <submittedName>
        <fullName evidence="3">Uncharacterized protein</fullName>
    </submittedName>
</protein>
<dbReference type="RefSeq" id="WP_074960784.1">
    <property type="nucleotide sequence ID" value="NZ_FOKQ01000009.1"/>
</dbReference>
<reference evidence="3 4" key="1">
    <citation type="submission" date="2016-10" db="EMBL/GenBank/DDBJ databases">
        <authorList>
            <person name="de Groot N.N."/>
        </authorList>
    </citation>
    <scope>NUCLEOTIDE SEQUENCE [LARGE SCALE GENOMIC DNA]</scope>
    <source>
        <strain evidence="3 4">AR67</strain>
    </source>
</reference>
<proteinExistence type="predicted"/>
<dbReference type="EMBL" id="FOKQ01000009">
    <property type="protein sequence ID" value="SFC22828.1"/>
    <property type="molecule type" value="Genomic_DNA"/>
</dbReference>